<comment type="caution">
    <text evidence="2">The sequence shown here is derived from an EMBL/GenBank/DDBJ whole genome shotgun (WGS) entry which is preliminary data.</text>
</comment>
<organism evidence="2 3">
    <name type="scientific">Diplocarpon rosae</name>
    <dbReference type="NCBI Taxonomy" id="946125"/>
    <lineage>
        <taxon>Eukaryota</taxon>
        <taxon>Fungi</taxon>
        <taxon>Dikarya</taxon>
        <taxon>Ascomycota</taxon>
        <taxon>Pezizomycotina</taxon>
        <taxon>Leotiomycetes</taxon>
        <taxon>Helotiales</taxon>
        <taxon>Drepanopezizaceae</taxon>
        <taxon>Diplocarpon</taxon>
    </lineage>
</organism>
<feature type="compositionally biased region" description="Gly residues" evidence="1">
    <location>
        <begin position="37"/>
        <end position="46"/>
    </location>
</feature>
<dbReference type="PANTHER" id="PTHR42084:SF1">
    <property type="entry name" value="SERINE_THREONINE-PROTEIN KINASE PPK6"/>
    <property type="match status" value="1"/>
</dbReference>
<evidence type="ECO:0000256" key="1">
    <source>
        <dbReference type="SAM" id="MobiDB-lite"/>
    </source>
</evidence>
<dbReference type="AlphaFoldDB" id="A0AAD9T7P8"/>
<keyword evidence="3" id="KW-1185">Reference proteome</keyword>
<dbReference type="EMBL" id="JAUBYV010000001">
    <property type="protein sequence ID" value="KAK2630219.1"/>
    <property type="molecule type" value="Genomic_DNA"/>
</dbReference>
<name>A0AAD9T7P8_9HELO</name>
<evidence type="ECO:0000313" key="2">
    <source>
        <dbReference type="EMBL" id="KAK2630219.1"/>
    </source>
</evidence>
<feature type="region of interest" description="Disordered" evidence="1">
    <location>
        <begin position="181"/>
        <end position="307"/>
    </location>
</feature>
<dbReference type="PANTHER" id="PTHR42084">
    <property type="entry name" value="YALI0E26631P"/>
    <property type="match status" value="1"/>
</dbReference>
<evidence type="ECO:0000313" key="3">
    <source>
        <dbReference type="Proteomes" id="UP001285354"/>
    </source>
</evidence>
<reference evidence="2" key="1">
    <citation type="submission" date="2023-06" db="EMBL/GenBank/DDBJ databases">
        <title>Draft genome of Marssonina rosae.</title>
        <authorList>
            <person name="Cheng Q."/>
        </authorList>
    </citation>
    <scope>NUCLEOTIDE SEQUENCE</scope>
    <source>
        <strain evidence="2">R4</strain>
    </source>
</reference>
<dbReference type="Proteomes" id="UP001285354">
    <property type="component" value="Unassembled WGS sequence"/>
</dbReference>
<feature type="compositionally biased region" description="Polar residues" evidence="1">
    <location>
        <begin position="19"/>
        <end position="31"/>
    </location>
</feature>
<feature type="compositionally biased region" description="Polar residues" evidence="1">
    <location>
        <begin position="66"/>
        <end position="80"/>
    </location>
</feature>
<evidence type="ECO:0008006" key="4">
    <source>
        <dbReference type="Google" id="ProtNLM"/>
    </source>
</evidence>
<accession>A0AAD9T7P8</accession>
<sequence>MSADLLAEFDSFYTPPANKKTTNAPASNDLSFLSGPGQAGAPGFGGSAQQWQVPAAKQSGGDVWGNMSSFQPSAPVSHASTAPGDIWGSFEASVPEIPKAPVQTSTLQPKNGGWGVSAVNQSQHMRVPSSTPDLFTHDMQDPPSPAGNTKHAQNPVPKLPVQEDPYGDDVLFDADAEFEDDEFGDFETVATPEPPSQPPPAQPLENMFGATSPQTKHSKRPTHLSSTSAVLDPGALPYPQAPKSPSFRERNPFGNMGPIVATKQISSIKKESKPESPSPITVWPSFEPPKPDPYQDSPAPNALDDEWGDFTDLPPEIPVTKAPRPVTGIEADAWGWDKADGVLSTGATSVTEAPPTNIPPPSLILTLFPPLFDLPQSSLFKAVANQPFSLKNRIMSDPSTIDFLRAYLLIATVAARIIAGRKLRWKRDTLLSQAMKIGPAAAGGKGGMKLAGVDKSEVVREAREAADVVRVWKDQLGRLKSAVAVANTSLKDTATHLAIPDLSETMHVKTQEGGLTAPKQCLVCGLKREERLSKVDLEVEDSFGEWWVEHWGHRACKNFWQENEGKLKGR</sequence>
<feature type="compositionally biased region" description="Polar residues" evidence="1">
    <location>
        <begin position="123"/>
        <end position="133"/>
    </location>
</feature>
<proteinExistence type="predicted"/>
<gene>
    <name evidence="2" type="ORF">QTJ16_001039</name>
</gene>
<feature type="region of interest" description="Disordered" evidence="1">
    <location>
        <begin position="98"/>
        <end position="117"/>
    </location>
</feature>
<feature type="region of interest" description="Disordered" evidence="1">
    <location>
        <begin position="12"/>
        <end position="89"/>
    </location>
</feature>
<feature type="region of interest" description="Disordered" evidence="1">
    <location>
        <begin position="123"/>
        <end position="168"/>
    </location>
</feature>
<feature type="compositionally biased region" description="Pro residues" evidence="1">
    <location>
        <begin position="192"/>
        <end position="202"/>
    </location>
</feature>
<protein>
    <recommendedName>
        <fullName evidence="4">Serine/threonine-protein kinase ppk6</fullName>
    </recommendedName>
</protein>